<dbReference type="WBParaSite" id="ACOC_0001239001-mRNA-1">
    <property type="protein sequence ID" value="ACOC_0001239001-mRNA-1"/>
    <property type="gene ID" value="ACOC_0001239001"/>
</dbReference>
<reference evidence="1 2" key="2">
    <citation type="submission" date="2018-11" db="EMBL/GenBank/DDBJ databases">
        <authorList>
            <consortium name="Pathogen Informatics"/>
        </authorList>
    </citation>
    <scope>NUCLEOTIDE SEQUENCE [LARGE SCALE GENOMIC DNA]</scope>
    <source>
        <strain evidence="1 2">Costa Rica</strain>
    </source>
</reference>
<dbReference type="EMBL" id="UYYA01005019">
    <property type="protein sequence ID" value="VDM63976.1"/>
    <property type="molecule type" value="Genomic_DNA"/>
</dbReference>
<protein>
    <submittedName>
        <fullName evidence="3">Lipoprotein</fullName>
    </submittedName>
</protein>
<accession>A0A0R3Q0E6</accession>
<name>A0A0R3Q0E6_ANGCS</name>
<dbReference type="Proteomes" id="UP000267027">
    <property type="component" value="Unassembled WGS sequence"/>
</dbReference>
<keyword evidence="2" id="KW-1185">Reference proteome</keyword>
<sequence length="98" mass="10903">MRIASCLSIDGGSDYEREKTSAEHGQAAWFDKVINDTIRKDLDKANNAVSSLTMTTYPTIKKLAKELKVFEEQAISGMKTLKNKEVSVNLTQVGSIFF</sequence>
<reference evidence="3" key="1">
    <citation type="submission" date="2016-04" db="UniProtKB">
        <authorList>
            <consortium name="WormBaseParasite"/>
        </authorList>
    </citation>
    <scope>IDENTIFICATION</scope>
</reference>
<dbReference type="AlphaFoldDB" id="A0A0R3Q0E6"/>
<gene>
    <name evidence="1" type="ORF">ACOC_LOCUS12391</name>
</gene>
<evidence type="ECO:0000313" key="3">
    <source>
        <dbReference type="WBParaSite" id="ACOC_0001239001-mRNA-1"/>
    </source>
</evidence>
<proteinExistence type="predicted"/>
<organism evidence="3">
    <name type="scientific">Angiostrongylus costaricensis</name>
    <name type="common">Nematode worm</name>
    <dbReference type="NCBI Taxonomy" id="334426"/>
    <lineage>
        <taxon>Eukaryota</taxon>
        <taxon>Metazoa</taxon>
        <taxon>Ecdysozoa</taxon>
        <taxon>Nematoda</taxon>
        <taxon>Chromadorea</taxon>
        <taxon>Rhabditida</taxon>
        <taxon>Rhabditina</taxon>
        <taxon>Rhabditomorpha</taxon>
        <taxon>Strongyloidea</taxon>
        <taxon>Metastrongylidae</taxon>
        <taxon>Angiostrongylus</taxon>
    </lineage>
</organism>
<evidence type="ECO:0000313" key="1">
    <source>
        <dbReference type="EMBL" id="VDM63976.1"/>
    </source>
</evidence>
<dbReference type="STRING" id="334426.A0A0R3Q0E6"/>
<dbReference type="OrthoDB" id="6432391at2759"/>
<evidence type="ECO:0000313" key="2">
    <source>
        <dbReference type="Proteomes" id="UP000267027"/>
    </source>
</evidence>